<keyword evidence="2" id="KW-0645">Protease</keyword>
<protein>
    <recommendedName>
        <fullName evidence="2">Carboxypeptidase</fullName>
        <ecNumber evidence="2">3.4.16.-</ecNumber>
    </recommendedName>
</protein>
<dbReference type="GO" id="GO:0006508">
    <property type="term" value="P:proteolysis"/>
    <property type="evidence" value="ECO:0007669"/>
    <property type="project" value="UniProtKB-KW"/>
</dbReference>
<evidence type="ECO:0000313" key="4">
    <source>
        <dbReference type="Proteomes" id="UP000887575"/>
    </source>
</evidence>
<dbReference type="EC" id="3.4.16.-" evidence="2"/>
<dbReference type="InterPro" id="IPR029058">
    <property type="entry name" value="AB_hydrolase_fold"/>
</dbReference>
<dbReference type="InterPro" id="IPR033124">
    <property type="entry name" value="Ser_caboxypep_his_AS"/>
</dbReference>
<dbReference type="Proteomes" id="UP000887575">
    <property type="component" value="Unassembled WGS sequence"/>
</dbReference>
<dbReference type="FunFam" id="3.40.50.12670:FF:000002">
    <property type="entry name" value="Carboxypeptidase"/>
    <property type="match status" value="2"/>
</dbReference>
<feature type="signal peptide" evidence="2">
    <location>
        <begin position="1"/>
        <end position="20"/>
    </location>
</feature>
<dbReference type="PRINTS" id="PR00724">
    <property type="entry name" value="CRBOXYPTASEC"/>
</dbReference>
<feature type="chain" id="PRO_5041784568" description="Carboxypeptidase" evidence="2">
    <location>
        <begin position="21"/>
        <end position="2198"/>
    </location>
</feature>
<evidence type="ECO:0000256" key="3">
    <source>
        <dbReference type="SAM" id="MobiDB-lite"/>
    </source>
</evidence>
<name>A0AAF3F2T4_9BILA</name>
<feature type="compositionally biased region" description="Polar residues" evidence="3">
    <location>
        <begin position="2164"/>
        <end position="2174"/>
    </location>
</feature>
<dbReference type="Gene3D" id="3.40.50.1820">
    <property type="entry name" value="alpha/beta hydrolase"/>
    <property type="match status" value="5"/>
</dbReference>
<dbReference type="Pfam" id="PF00450">
    <property type="entry name" value="Peptidase_S10"/>
    <property type="match status" value="4"/>
</dbReference>
<comment type="similarity">
    <text evidence="1 2">Belongs to the peptidase S10 family.</text>
</comment>
<proteinExistence type="inferred from homology"/>
<keyword evidence="2" id="KW-0732">Signal</keyword>
<dbReference type="FunFam" id="3.40.50.1820:FF:000222">
    <property type="entry name" value="Carboxypeptidase"/>
    <property type="match status" value="3"/>
</dbReference>
<feature type="compositionally biased region" description="Low complexity" evidence="3">
    <location>
        <begin position="2154"/>
        <end position="2163"/>
    </location>
</feature>
<reference evidence="5" key="1">
    <citation type="submission" date="2024-02" db="UniProtKB">
        <authorList>
            <consortium name="WormBaseParasite"/>
        </authorList>
    </citation>
    <scope>IDENTIFICATION</scope>
</reference>
<accession>A0AAF3F2T4</accession>
<dbReference type="InterPro" id="IPR018202">
    <property type="entry name" value="Ser_caboxypep_ser_AS"/>
</dbReference>
<dbReference type="PROSITE" id="PS00131">
    <property type="entry name" value="CARBOXYPEPT_SER_SER"/>
    <property type="match status" value="3"/>
</dbReference>
<dbReference type="InterPro" id="IPR001563">
    <property type="entry name" value="Peptidase_S10"/>
</dbReference>
<dbReference type="PANTHER" id="PTHR11802:SF480">
    <property type="entry name" value="CARBOXYPEPTIDASE"/>
    <property type="match status" value="1"/>
</dbReference>
<dbReference type="PROSITE" id="PS00560">
    <property type="entry name" value="CARBOXYPEPT_SER_HIS"/>
    <property type="match status" value="3"/>
</dbReference>
<organism evidence="4 5">
    <name type="scientific">Mesorhabditis belari</name>
    <dbReference type="NCBI Taxonomy" id="2138241"/>
    <lineage>
        <taxon>Eukaryota</taxon>
        <taxon>Metazoa</taxon>
        <taxon>Ecdysozoa</taxon>
        <taxon>Nematoda</taxon>
        <taxon>Chromadorea</taxon>
        <taxon>Rhabditida</taxon>
        <taxon>Rhabditina</taxon>
        <taxon>Rhabditomorpha</taxon>
        <taxon>Rhabditoidea</taxon>
        <taxon>Rhabditidae</taxon>
        <taxon>Mesorhabditinae</taxon>
        <taxon>Mesorhabditis</taxon>
    </lineage>
</organism>
<dbReference type="SUPFAM" id="SSF53474">
    <property type="entry name" value="alpha/beta-Hydrolases"/>
    <property type="match status" value="4"/>
</dbReference>
<dbReference type="GO" id="GO:0004185">
    <property type="term" value="F:serine-type carboxypeptidase activity"/>
    <property type="evidence" value="ECO:0007669"/>
    <property type="project" value="UniProtKB-UniRule"/>
</dbReference>
<keyword evidence="2" id="KW-0121">Carboxypeptidase</keyword>
<feature type="region of interest" description="Disordered" evidence="3">
    <location>
        <begin position="1069"/>
        <end position="1095"/>
    </location>
</feature>
<sequence>MNHYRLGSIFLLLFLHNARAATKDDDLIQSLPGLSFTPNFKQYSGFLNATDGNHLHYWLVESQNSPSSSPLILWLNGGPGCASLIGLLSENGPLRASRDGSTLVENVFSWNKFANVLYLESPRDVGFSYRDTSAPTDTLYNDDKTTLDNSIALKNFFTRFPEYNNRDFYIMGESYAGVYVPMLTQIIIEMIKNASLPNVKLVGMAVGNGALNRRDLINSAIDLVYYRGFIGKIEFEAMKECCGSDEDKKKPLEYCDFSRYIDIDSFGNAVPKNFTDDLSNSCAQRTVKYGQDLVWNTLNNVYSTYSDCYNEAADSENLKVHLRNQIRSNRHFQMFSANLDYQMFSNGANPFVDQGSLVRNWETDAVGGYSCWAPEGAANYLNRKEVRQALHIPDFVQQWQLCNDKINSELYIQQNADMMPVFQKVFDTGFNLRILIYNGDVDMACQFLGDQWFIERFATKNQMQFSSRDLWNYTRAVEYVNRVGGFAKSFTAKNLTIDLLTVKGASHQVPTDRPGPAFQMIFNFLRKSNYSAIAESDLNSKPLLPDYQMPPKKQWTRKQADRIWTLPGLTYNINFKQYSGYLNAINGNYLHYWLQESQGNPSTDPLVLWLNGGPGCSALGGLLTEVGPFRVNPDGKTLFENVYSWNKGANLLFIEGPRGVGFSLQNLTINPDQTYNDEKTANDFYMALVDFLTIFPEYQSRSFYITGESYAGVYIPTLTKLIVDKIQSGELTGLNLKGIAIGNGIISAVQQVNSEIHLLYFHGMIAKSEWDSLQQCCTKTSDPMWFERCDFSTHIFIGTDGGVYPKENNSFCGQEIAKLGQYSQWDAITNYYSIYSDCYQRAKVMAGLRRNQKNMQEKMKRFFVDQGVKEWPYSTDNQGGYPCFGGAAAYQYLNQKDVQEALHVPDYFQNWHDCNYTINGVYQWQYNDTSPIFESLLNSNYPLRVLLYNGDLDTICNFLGDQWFAEDFAKKNQLTTISPRKAWKYRNQVAGFTKRFSFGKGTLDVLTVKGAGHVVPIDRPSSSQQMILNFIRQQDYGNSLIFDTGLQSLSKEFEVQEQIAALLSITATPPSDHQRAKRDTVTAPPPPPVGSKASDKISALPGLTFDYPFEMYSGFLSATTDNWIHYFLLNSQTPATDAPPLILWLSSGPGCSSIEGLFAEIGPFKLNPDGQTLYENPMSWNKYATVLFFESPITTGYSYRSNDQPTDLNDQQATADNLAALLDFFNRFSDDYKYVEFYIAGEGYGAVLASLLGKALMEQEPKKLAHINFQGLILGNGHLSTVQQLNSAISINYFKGFTDLSVYKQLSQCCSSTNDPMTYFDFSQFVTFQQKGGQILPKISNLNQRKSRRKRYAAQPLMNRKSFVNHATKINYDSTDTNGGFNCYYKTIIETYMNRGDVREALHITKELTNWQLCSSDIQTNYLQQNPDLTPVLSSVLQAGTPRILIYNGDASLSNNFLGTQWFIDGLAKTMGLGSTERIPWNYTMASDQPLMPTLGGYVMSYYKVEDHKMIHYLTIKGAGEKAGLDRSGPLLQIIYNFIQDNDFSSTLPQEFTRKPLQSQYQPPQPDFISQREADRIYQLPGLTFNPPFQQFSGYLTVEPGKFLFYWLVESQNNPQNDPIILWLTGGPGCSSLAGMFAECGPFHPNSDGATIWENTFAWNKFATVIYLDSPRIVGFSYQDPSITNDTVWNDAKTATDNAEAIAQFFKTHPQYKNNDFYIAGESYAGIYIPTLTAVLIDKIQAKTLNLNLKGLIIGNGYVSPTQDVNTIPDFMYFHGMSDKSEWDQLRDCCSKFAPADYKQCDYAQFTQIAADGSILAKNFTDTQQQNCANFVALMAGDKVQNIANNDVYNLYQDCYQQTEHVFGSWMSQADVFSRVNQRFKYGSTVNVRGAVNDLLSYFDPITTDNQGSFQCWMSAALMRYFQKSHVRDAIHVPEFVQGWQFCTDFGGHDYNLQYNDTSEVFQKIFNSGYPLRLVFYNGDVDTECSMFQAEYFIEAFTSINKFNTTYKRKEWLYNLGDQYQQTIAGYTKRFETAKMKIDLLTVKGSGHNVPMDRPGPALQVLYNFLKDDSTYNSLVPFPLVRQPLLQQFMEQGDGPLATSNPSTNMTSTTMTRTIVFFSLFFIAIYSAAVLNEDFEIDAVISSTVVPPIPSSPQSPLQSSISPDPNSTQPPAEQSTKSSSTISFFTCLSVSFLSRFIL</sequence>
<evidence type="ECO:0000256" key="2">
    <source>
        <dbReference type="RuleBase" id="RU361156"/>
    </source>
</evidence>
<keyword evidence="2" id="KW-0378">Hydrolase</keyword>
<feature type="region of interest" description="Disordered" evidence="3">
    <location>
        <begin position="2151"/>
        <end position="2177"/>
    </location>
</feature>
<dbReference type="PANTHER" id="PTHR11802">
    <property type="entry name" value="SERINE PROTEASE FAMILY S10 SERINE CARBOXYPEPTIDASE"/>
    <property type="match status" value="1"/>
</dbReference>
<evidence type="ECO:0000313" key="5">
    <source>
        <dbReference type="WBParaSite" id="MBELARI_LOCUS20839"/>
    </source>
</evidence>
<evidence type="ECO:0000256" key="1">
    <source>
        <dbReference type="ARBA" id="ARBA00009431"/>
    </source>
</evidence>
<dbReference type="Gene3D" id="3.40.50.12670">
    <property type="match status" value="1"/>
</dbReference>
<keyword evidence="4" id="KW-1185">Reference proteome</keyword>
<dbReference type="WBParaSite" id="MBELARI_LOCUS20839">
    <property type="protein sequence ID" value="MBELARI_LOCUS20839"/>
    <property type="gene ID" value="MBELARI_LOCUS20839"/>
</dbReference>